<feature type="compositionally biased region" description="Polar residues" evidence="1">
    <location>
        <begin position="9"/>
        <end position="29"/>
    </location>
</feature>
<dbReference type="RefSeq" id="XP_013393970.1">
    <property type="nucleotide sequence ID" value="XM_013538516.1"/>
</dbReference>
<feature type="region of interest" description="Disordered" evidence="1">
    <location>
        <begin position="1"/>
        <end position="39"/>
    </location>
</feature>
<evidence type="ECO:0000313" key="3">
    <source>
        <dbReference type="RefSeq" id="XP_013393970.1"/>
    </source>
</evidence>
<evidence type="ECO:0000256" key="1">
    <source>
        <dbReference type="SAM" id="MobiDB-lite"/>
    </source>
</evidence>
<keyword evidence="2" id="KW-1185">Reference proteome</keyword>
<feature type="compositionally biased region" description="Basic and acidic residues" evidence="1">
    <location>
        <begin position="30"/>
        <end position="39"/>
    </location>
</feature>
<sequence length="111" mass="12371">MGKDKKDNQQQLSPSVSGSPEAPQQQQLETMDKLLQHREAKRAQVRECIRTLKQLAPPARKGRKEKVGTLVALMHAVESIRQAEEKNPAVPSQLSNITEKYLSLKVSSLEG</sequence>
<dbReference type="Proteomes" id="UP000085678">
    <property type="component" value="Unplaced"/>
</dbReference>
<dbReference type="AlphaFoldDB" id="A0A1S3I6R5"/>
<dbReference type="InParanoid" id="A0A1S3I6R5"/>
<reference evidence="3" key="1">
    <citation type="submission" date="2025-08" db="UniProtKB">
        <authorList>
            <consortium name="RefSeq"/>
        </authorList>
    </citation>
    <scope>IDENTIFICATION</scope>
    <source>
        <tissue evidence="3">Gonads</tissue>
    </source>
</reference>
<evidence type="ECO:0000313" key="2">
    <source>
        <dbReference type="Proteomes" id="UP000085678"/>
    </source>
</evidence>
<organism evidence="2 3">
    <name type="scientific">Lingula anatina</name>
    <name type="common">Brachiopod</name>
    <name type="synonym">Lingula unguis</name>
    <dbReference type="NCBI Taxonomy" id="7574"/>
    <lineage>
        <taxon>Eukaryota</taxon>
        <taxon>Metazoa</taxon>
        <taxon>Spiralia</taxon>
        <taxon>Lophotrochozoa</taxon>
        <taxon>Brachiopoda</taxon>
        <taxon>Linguliformea</taxon>
        <taxon>Lingulata</taxon>
        <taxon>Lingulida</taxon>
        <taxon>Linguloidea</taxon>
        <taxon>Lingulidae</taxon>
        <taxon>Lingula</taxon>
    </lineage>
</organism>
<accession>A0A1S3I6R5</accession>
<gene>
    <name evidence="3" type="primary">LOC106161526</name>
</gene>
<name>A0A1S3I6R5_LINAN</name>
<protein>
    <submittedName>
        <fullName evidence="3">Uncharacterized protein LOC106161526</fullName>
    </submittedName>
</protein>
<proteinExistence type="predicted"/>
<dbReference type="KEGG" id="lak:106161526"/>
<dbReference type="GeneID" id="106161526"/>